<gene>
    <name evidence="1" type="ORF">BJ963_003546</name>
</gene>
<dbReference type="RefSeq" id="WP_179457783.1">
    <property type="nucleotide sequence ID" value="NZ_BAAAPX010000001.1"/>
</dbReference>
<protein>
    <submittedName>
        <fullName evidence="1">Uncharacterized protein</fullName>
    </submittedName>
</protein>
<name>A0A852T4B9_9MICO</name>
<reference evidence="1 2" key="1">
    <citation type="submission" date="2020-07" db="EMBL/GenBank/DDBJ databases">
        <title>Sequencing the genomes of 1000 actinobacteria strains.</title>
        <authorList>
            <person name="Klenk H.-P."/>
        </authorList>
    </citation>
    <scope>NUCLEOTIDE SEQUENCE [LARGE SCALE GENOMIC DNA]</scope>
    <source>
        <strain evidence="1 2">DSM 23871</strain>
    </source>
</reference>
<evidence type="ECO:0000313" key="2">
    <source>
        <dbReference type="Proteomes" id="UP000589620"/>
    </source>
</evidence>
<dbReference type="AlphaFoldDB" id="A0A852T4B9"/>
<organism evidence="1 2">
    <name type="scientific">Leifsonia soli</name>
    <dbReference type="NCBI Taxonomy" id="582665"/>
    <lineage>
        <taxon>Bacteria</taxon>
        <taxon>Bacillati</taxon>
        <taxon>Actinomycetota</taxon>
        <taxon>Actinomycetes</taxon>
        <taxon>Micrococcales</taxon>
        <taxon>Microbacteriaceae</taxon>
        <taxon>Leifsonia</taxon>
    </lineage>
</organism>
<dbReference type="EMBL" id="JACCBJ010000001">
    <property type="protein sequence ID" value="NYD76027.1"/>
    <property type="molecule type" value="Genomic_DNA"/>
</dbReference>
<sequence>MPESIFDTEDATLKFKEREWQITRTATYEWSISSEDGDSVGVIRCVTPLGNDGNSVFDLELPGKPESKETEGTDWLSMIEYAANEYLDTNEPNSAGYRE</sequence>
<comment type="caution">
    <text evidence="1">The sequence shown here is derived from an EMBL/GenBank/DDBJ whole genome shotgun (WGS) entry which is preliminary data.</text>
</comment>
<keyword evidence="2" id="KW-1185">Reference proteome</keyword>
<proteinExistence type="predicted"/>
<evidence type="ECO:0000313" key="1">
    <source>
        <dbReference type="EMBL" id="NYD76027.1"/>
    </source>
</evidence>
<accession>A0A852T4B9</accession>
<dbReference type="Proteomes" id="UP000589620">
    <property type="component" value="Unassembled WGS sequence"/>
</dbReference>